<sequence>MQANIESEDKREPSSQSGAHTLNSTFSNEKLFEAYMNHLTKEFSLECCLRFFVVVFVCLCKKNYIHIYTDKSVHESIRRENKYLCVYGEASLIEWAQFKDLLQKTYPKELGQESIRYGGNLLKLTNIPKSSIVYGKGDGTETLEIKDFKQKAYLLSDIRRELIAFMQDSKTFLSDDYPITVHRLFTMFDKCTKEVYHLQQDDSFSRFARSEVSLLTFFTLFLKSDFSVVITGTFNSGTHTFVLILTFHFYVEAFGVKIGIKRNLAMFCYAKYLVFYQQKYILLDSFKE</sequence>
<proteinExistence type="predicted"/>
<name>X6P2F6_RETFI</name>
<dbReference type="InterPro" id="IPR016137">
    <property type="entry name" value="RGS"/>
</dbReference>
<dbReference type="AlphaFoldDB" id="X6P2F6"/>
<dbReference type="OrthoDB" id="196547at2759"/>
<dbReference type="PROSITE" id="PS50132">
    <property type="entry name" value="RGS"/>
    <property type="match status" value="1"/>
</dbReference>
<evidence type="ECO:0000313" key="4">
    <source>
        <dbReference type="Proteomes" id="UP000023152"/>
    </source>
</evidence>
<dbReference type="EMBL" id="ASPP01004292">
    <property type="protein sequence ID" value="ETO32323.1"/>
    <property type="molecule type" value="Genomic_DNA"/>
</dbReference>
<evidence type="ECO:0000259" key="2">
    <source>
        <dbReference type="PROSITE" id="PS50132"/>
    </source>
</evidence>
<dbReference type="Proteomes" id="UP000023152">
    <property type="component" value="Unassembled WGS sequence"/>
</dbReference>
<evidence type="ECO:0000313" key="3">
    <source>
        <dbReference type="EMBL" id="ETO32323.1"/>
    </source>
</evidence>
<keyword evidence="4" id="KW-1185">Reference proteome</keyword>
<feature type="domain" description="RGS" evidence="2">
    <location>
        <begin position="187"/>
        <end position="211"/>
    </location>
</feature>
<accession>X6P2F6</accession>
<feature type="region of interest" description="Disordered" evidence="1">
    <location>
        <begin position="1"/>
        <end position="22"/>
    </location>
</feature>
<organism evidence="3 4">
    <name type="scientific">Reticulomyxa filosa</name>
    <dbReference type="NCBI Taxonomy" id="46433"/>
    <lineage>
        <taxon>Eukaryota</taxon>
        <taxon>Sar</taxon>
        <taxon>Rhizaria</taxon>
        <taxon>Retaria</taxon>
        <taxon>Foraminifera</taxon>
        <taxon>Monothalamids</taxon>
        <taxon>Reticulomyxidae</taxon>
        <taxon>Reticulomyxa</taxon>
    </lineage>
</organism>
<comment type="caution">
    <text evidence="3">The sequence shown here is derived from an EMBL/GenBank/DDBJ whole genome shotgun (WGS) entry which is preliminary data.</text>
</comment>
<reference evidence="3 4" key="1">
    <citation type="journal article" date="2013" name="Curr. Biol.">
        <title>The Genome of the Foraminiferan Reticulomyxa filosa.</title>
        <authorList>
            <person name="Glockner G."/>
            <person name="Hulsmann N."/>
            <person name="Schleicher M."/>
            <person name="Noegel A.A."/>
            <person name="Eichinger L."/>
            <person name="Gallinger C."/>
            <person name="Pawlowski J."/>
            <person name="Sierra R."/>
            <person name="Euteneuer U."/>
            <person name="Pillet L."/>
            <person name="Moustafa A."/>
            <person name="Platzer M."/>
            <person name="Groth M."/>
            <person name="Szafranski K."/>
            <person name="Schliwa M."/>
        </authorList>
    </citation>
    <scope>NUCLEOTIDE SEQUENCE [LARGE SCALE GENOMIC DNA]</scope>
</reference>
<protein>
    <recommendedName>
        <fullName evidence="2">RGS domain-containing protein</fullName>
    </recommendedName>
</protein>
<dbReference type="Gene3D" id="1.10.167.10">
    <property type="entry name" value="Regulator of G-protein Signalling 4, domain 2"/>
    <property type="match status" value="1"/>
</dbReference>
<evidence type="ECO:0000256" key="1">
    <source>
        <dbReference type="SAM" id="MobiDB-lite"/>
    </source>
</evidence>
<dbReference type="InterPro" id="IPR044926">
    <property type="entry name" value="RGS_subdomain_2"/>
</dbReference>
<gene>
    <name evidence="3" type="ORF">RFI_04794</name>
</gene>